<dbReference type="AlphaFoldDB" id="A0AAN9S2Y7"/>
<dbReference type="EMBL" id="JAYMYS010000006">
    <property type="protein sequence ID" value="KAK7388459.1"/>
    <property type="molecule type" value="Genomic_DNA"/>
</dbReference>
<dbReference type="Proteomes" id="UP001386955">
    <property type="component" value="Unassembled WGS sequence"/>
</dbReference>
<comment type="caution">
    <text evidence="1">The sequence shown here is derived from an EMBL/GenBank/DDBJ whole genome shotgun (WGS) entry which is preliminary data.</text>
</comment>
<organism evidence="1 2">
    <name type="scientific">Psophocarpus tetragonolobus</name>
    <name type="common">Winged bean</name>
    <name type="synonym">Dolichos tetragonolobus</name>
    <dbReference type="NCBI Taxonomy" id="3891"/>
    <lineage>
        <taxon>Eukaryota</taxon>
        <taxon>Viridiplantae</taxon>
        <taxon>Streptophyta</taxon>
        <taxon>Embryophyta</taxon>
        <taxon>Tracheophyta</taxon>
        <taxon>Spermatophyta</taxon>
        <taxon>Magnoliopsida</taxon>
        <taxon>eudicotyledons</taxon>
        <taxon>Gunneridae</taxon>
        <taxon>Pentapetalae</taxon>
        <taxon>rosids</taxon>
        <taxon>fabids</taxon>
        <taxon>Fabales</taxon>
        <taxon>Fabaceae</taxon>
        <taxon>Papilionoideae</taxon>
        <taxon>50 kb inversion clade</taxon>
        <taxon>NPAAA clade</taxon>
        <taxon>indigoferoid/millettioid clade</taxon>
        <taxon>Phaseoleae</taxon>
        <taxon>Psophocarpus</taxon>
    </lineage>
</organism>
<sequence length="87" mass="10021">MCTIRNIGFRHWQSIIFVCKNCYGSRIDMAVSNVLQENEIQNKDLLLDVDRNPWVFGGCIFFLWLKSTADSAVTAHGDLLMVHRCPF</sequence>
<keyword evidence="2" id="KW-1185">Reference proteome</keyword>
<protein>
    <submittedName>
        <fullName evidence="1">Uncharacterized protein</fullName>
    </submittedName>
</protein>
<accession>A0AAN9S2Y7</accession>
<proteinExistence type="predicted"/>
<evidence type="ECO:0000313" key="2">
    <source>
        <dbReference type="Proteomes" id="UP001386955"/>
    </source>
</evidence>
<reference evidence="1 2" key="1">
    <citation type="submission" date="2024-01" db="EMBL/GenBank/DDBJ databases">
        <title>The genomes of 5 underutilized Papilionoideae crops provide insights into root nodulation and disease resistanc.</title>
        <authorList>
            <person name="Jiang F."/>
        </authorList>
    </citation>
    <scope>NUCLEOTIDE SEQUENCE [LARGE SCALE GENOMIC DNA]</scope>
    <source>
        <strain evidence="1">DUOXIRENSHENG_FW03</strain>
        <tissue evidence="1">Leaves</tissue>
    </source>
</reference>
<gene>
    <name evidence="1" type="ORF">VNO78_23275</name>
</gene>
<name>A0AAN9S2Y7_PSOTE</name>
<evidence type="ECO:0000313" key="1">
    <source>
        <dbReference type="EMBL" id="KAK7388459.1"/>
    </source>
</evidence>